<protein>
    <submittedName>
        <fullName evidence="1">Uncharacterized protein</fullName>
    </submittedName>
</protein>
<dbReference type="Proteomes" id="UP001419910">
    <property type="component" value="Unassembled WGS sequence"/>
</dbReference>
<reference evidence="1 2" key="1">
    <citation type="submission" date="2024-05" db="EMBL/GenBank/DDBJ databases">
        <authorList>
            <person name="Liu Q."/>
            <person name="Xin Y.-H."/>
        </authorList>
    </citation>
    <scope>NUCLEOTIDE SEQUENCE [LARGE SCALE GENOMIC DNA]</scope>
    <source>
        <strain evidence="1 2">CGMCC 1.10181</strain>
    </source>
</reference>
<proteinExistence type="predicted"/>
<dbReference type="Gene3D" id="3.40.50.880">
    <property type="match status" value="1"/>
</dbReference>
<organism evidence="1 2">
    <name type="scientific">Sphingomonas oligophenolica</name>
    <dbReference type="NCBI Taxonomy" id="301154"/>
    <lineage>
        <taxon>Bacteria</taxon>
        <taxon>Pseudomonadati</taxon>
        <taxon>Pseudomonadota</taxon>
        <taxon>Alphaproteobacteria</taxon>
        <taxon>Sphingomonadales</taxon>
        <taxon>Sphingomonadaceae</taxon>
        <taxon>Sphingomonas</taxon>
    </lineage>
</organism>
<dbReference type="EMBL" id="JBDIME010000054">
    <property type="protein sequence ID" value="MEN2793576.1"/>
    <property type="molecule type" value="Genomic_DNA"/>
</dbReference>
<dbReference type="InterPro" id="IPR029062">
    <property type="entry name" value="Class_I_gatase-like"/>
</dbReference>
<dbReference type="RefSeq" id="WP_343892801.1">
    <property type="nucleotide sequence ID" value="NZ_BAAAEH010000064.1"/>
</dbReference>
<accession>A0ABU9YD09</accession>
<evidence type="ECO:0000313" key="1">
    <source>
        <dbReference type="EMBL" id="MEN2793576.1"/>
    </source>
</evidence>
<evidence type="ECO:0000313" key="2">
    <source>
        <dbReference type="Proteomes" id="UP001419910"/>
    </source>
</evidence>
<comment type="caution">
    <text evidence="1">The sequence shown here is derived from an EMBL/GenBank/DDBJ whole genome shotgun (WGS) entry which is preliminary data.</text>
</comment>
<gene>
    <name evidence="1" type="ORF">ABC974_28425</name>
</gene>
<sequence>MPRLLTACRRAFGHLKAIGHTPEAQPLLDKAGVVPDDGVVPLDKAFVQAAGRRYWDREPGIRTLA</sequence>
<keyword evidence="2" id="KW-1185">Reference proteome</keyword>
<name>A0ABU9YD09_9SPHN</name>